<evidence type="ECO:0000313" key="2">
    <source>
        <dbReference type="Proteomes" id="UP000023152"/>
    </source>
</evidence>
<dbReference type="Pfam" id="PF13832">
    <property type="entry name" value="zf-HC5HC2H_2"/>
    <property type="match status" value="1"/>
</dbReference>
<name>X6NPE7_RETFI</name>
<protein>
    <recommendedName>
        <fullName evidence="3">PHD-type domain-containing protein</fullName>
    </recommendedName>
</protein>
<evidence type="ECO:0000313" key="1">
    <source>
        <dbReference type="EMBL" id="ETO28160.1"/>
    </source>
</evidence>
<organism evidence="1 2">
    <name type="scientific">Reticulomyxa filosa</name>
    <dbReference type="NCBI Taxonomy" id="46433"/>
    <lineage>
        <taxon>Eukaryota</taxon>
        <taxon>Sar</taxon>
        <taxon>Rhizaria</taxon>
        <taxon>Retaria</taxon>
        <taxon>Foraminifera</taxon>
        <taxon>Monothalamids</taxon>
        <taxon>Reticulomyxidae</taxon>
        <taxon>Reticulomyxa</taxon>
    </lineage>
</organism>
<reference evidence="1 2" key="1">
    <citation type="journal article" date="2013" name="Curr. Biol.">
        <title>The Genome of the Foraminiferan Reticulomyxa filosa.</title>
        <authorList>
            <person name="Glockner G."/>
            <person name="Hulsmann N."/>
            <person name="Schleicher M."/>
            <person name="Noegel A.A."/>
            <person name="Eichinger L."/>
            <person name="Gallinger C."/>
            <person name="Pawlowski J."/>
            <person name="Sierra R."/>
            <person name="Euteneuer U."/>
            <person name="Pillet L."/>
            <person name="Moustafa A."/>
            <person name="Platzer M."/>
            <person name="Groth M."/>
            <person name="Szafranski K."/>
            <person name="Schliwa M."/>
        </authorList>
    </citation>
    <scope>NUCLEOTIDE SEQUENCE [LARGE SCALE GENOMIC DNA]</scope>
</reference>
<sequence length="138" mass="15544">DNNNDNNNNNNNNNNANLWVHVACAKVIGLFPHHLSLKVPNYRFDSAKPIVFDKFPIIPKKNADKLCHICSISNVGACVKCSAQKCMQWSHVMCALQAGGGEEGRNHFFKKAIAMYFFFLKNIANDSSHMSYLFLPIK</sequence>
<evidence type="ECO:0008006" key="3">
    <source>
        <dbReference type="Google" id="ProtNLM"/>
    </source>
</evidence>
<proteinExistence type="predicted"/>
<dbReference type="InterPro" id="IPR013083">
    <property type="entry name" value="Znf_RING/FYVE/PHD"/>
</dbReference>
<dbReference type="AlphaFoldDB" id="X6NPE7"/>
<comment type="caution">
    <text evidence="1">The sequence shown here is derived from an EMBL/GenBank/DDBJ whole genome shotgun (WGS) entry which is preliminary data.</text>
</comment>
<gene>
    <name evidence="1" type="ORF">RFI_08971</name>
</gene>
<accession>X6NPE7</accession>
<dbReference type="Gene3D" id="3.30.40.10">
    <property type="entry name" value="Zinc/RING finger domain, C3HC4 (zinc finger)"/>
    <property type="match status" value="1"/>
</dbReference>
<feature type="non-terminal residue" evidence="1">
    <location>
        <position position="1"/>
    </location>
</feature>
<dbReference type="EMBL" id="ASPP01006827">
    <property type="protein sequence ID" value="ETO28160.1"/>
    <property type="molecule type" value="Genomic_DNA"/>
</dbReference>
<dbReference type="Proteomes" id="UP000023152">
    <property type="component" value="Unassembled WGS sequence"/>
</dbReference>
<keyword evidence="2" id="KW-1185">Reference proteome</keyword>